<organism evidence="2 3">
    <name type="scientific">Methanobrevibacter smithii</name>
    <dbReference type="NCBI Taxonomy" id="2173"/>
    <lineage>
        <taxon>Archaea</taxon>
        <taxon>Methanobacteriati</taxon>
        <taxon>Methanobacteriota</taxon>
        <taxon>Methanomada group</taxon>
        <taxon>Methanobacteria</taxon>
        <taxon>Methanobacteriales</taxon>
        <taxon>Methanobacteriaceae</taxon>
        <taxon>Methanobrevibacter</taxon>
    </lineage>
</organism>
<dbReference type="InterPro" id="IPR021835">
    <property type="entry name" value="DUF3427"/>
</dbReference>
<reference evidence="2 3" key="1">
    <citation type="submission" date="2016-10" db="EMBL/GenBank/DDBJ databases">
        <authorList>
            <person name="Varghese N."/>
        </authorList>
    </citation>
    <scope>NUCLEOTIDE SEQUENCE [LARGE SCALE GENOMIC DNA]</scope>
    <source>
        <strain evidence="2 3">KB11</strain>
    </source>
</reference>
<dbReference type="Pfam" id="PF11907">
    <property type="entry name" value="DUF3427"/>
    <property type="match status" value="1"/>
</dbReference>
<feature type="domain" description="DUF3427" evidence="1">
    <location>
        <begin position="1"/>
        <end position="84"/>
    </location>
</feature>
<dbReference type="EMBL" id="CP017803">
    <property type="protein sequence ID" value="ATZ59018.1"/>
    <property type="molecule type" value="Genomic_DNA"/>
</dbReference>
<name>A0A2H4U4I1_METSM</name>
<evidence type="ECO:0000259" key="1">
    <source>
        <dbReference type="Pfam" id="PF11907"/>
    </source>
</evidence>
<dbReference type="Proteomes" id="UP000232133">
    <property type="component" value="Chromosome"/>
</dbReference>
<protein>
    <recommendedName>
        <fullName evidence="1">DUF3427 domain-containing protein</fullName>
    </recommendedName>
</protein>
<evidence type="ECO:0000313" key="2">
    <source>
        <dbReference type="EMBL" id="ATZ59018.1"/>
    </source>
</evidence>
<proteinExistence type="predicted"/>
<evidence type="ECO:0000313" key="3">
    <source>
        <dbReference type="Proteomes" id="UP000232133"/>
    </source>
</evidence>
<accession>A0A2H4U4I1</accession>
<gene>
    <name evidence="2" type="ORF">BK798_00615</name>
</gene>
<sequence>MTRSRLKLDSKEVVAIKNYQKTNLKIHLFIKKSDDEGKDFYYMGQVEPFDFIQTTIKSKDRDLPIVNIKYNLHIPVKDELYDYFENKI</sequence>
<dbReference type="AlphaFoldDB" id="A0A2H4U4I1"/>